<dbReference type="GO" id="GO:0005509">
    <property type="term" value="F:calcium ion binding"/>
    <property type="evidence" value="ECO:0007669"/>
    <property type="project" value="InterPro"/>
</dbReference>
<name>A0A4U1K2W8_RHOCA</name>
<dbReference type="PRINTS" id="PR00313">
    <property type="entry name" value="CABNDNGRPT"/>
</dbReference>
<evidence type="ECO:0000256" key="2">
    <source>
        <dbReference type="ARBA" id="ARBA00022525"/>
    </source>
</evidence>
<dbReference type="InterPro" id="IPR001343">
    <property type="entry name" value="Hemolysn_Ca-bd"/>
</dbReference>
<evidence type="ECO:0000313" key="4">
    <source>
        <dbReference type="EMBL" id="TKD26413.1"/>
    </source>
</evidence>
<dbReference type="SUPFAM" id="SSF51120">
    <property type="entry name" value="beta-Roll"/>
    <property type="match status" value="3"/>
</dbReference>
<protein>
    <submittedName>
        <fullName evidence="4">Calcium-binding protein</fullName>
    </submittedName>
</protein>
<dbReference type="AlphaFoldDB" id="A0A4U1K2W8"/>
<dbReference type="PROSITE" id="PS00330">
    <property type="entry name" value="HEMOLYSIN_CALCIUM"/>
    <property type="match status" value="4"/>
</dbReference>
<reference evidence="4 5" key="1">
    <citation type="submission" date="2019-04" db="EMBL/GenBank/DDBJ databases">
        <title>Draft Whole-Genome sequence of the purple photosynthetic bacterium Rhodobacter capsulatus SP108 with an indigenous class A beta-lactamase.</title>
        <authorList>
            <person name="Robertson S."/>
            <person name="Meyer T.E."/>
            <person name="Kyndt J.A."/>
        </authorList>
    </citation>
    <scope>NUCLEOTIDE SEQUENCE [LARGE SCALE GENOMIC DNA]</scope>
    <source>
        <strain evidence="4 5">SP108</strain>
    </source>
</reference>
<evidence type="ECO:0000256" key="1">
    <source>
        <dbReference type="ARBA" id="ARBA00004613"/>
    </source>
</evidence>
<evidence type="ECO:0000256" key="3">
    <source>
        <dbReference type="SAM" id="MobiDB-lite"/>
    </source>
</evidence>
<dbReference type="Pfam" id="PF00353">
    <property type="entry name" value="HemolysinCabind"/>
    <property type="match status" value="5"/>
</dbReference>
<dbReference type="InterPro" id="IPR018511">
    <property type="entry name" value="Hemolysin-typ_Ca-bd_CS"/>
</dbReference>
<dbReference type="PANTHER" id="PTHR38340:SF1">
    <property type="entry name" value="S-LAYER PROTEIN"/>
    <property type="match status" value="1"/>
</dbReference>
<gene>
    <name evidence="4" type="ORF">FBT96_00890</name>
</gene>
<dbReference type="EMBL" id="SWJZ01000006">
    <property type="protein sequence ID" value="TKD26413.1"/>
    <property type="molecule type" value="Genomic_DNA"/>
</dbReference>
<dbReference type="InterPro" id="IPR050557">
    <property type="entry name" value="RTX_toxin/Mannuronan_C5-epim"/>
</dbReference>
<proteinExistence type="predicted"/>
<dbReference type="OrthoDB" id="7683162at2"/>
<dbReference type="InterPro" id="IPR011049">
    <property type="entry name" value="Serralysin-like_metalloprot_C"/>
</dbReference>
<accession>A0A4U1K2W8</accession>
<dbReference type="Proteomes" id="UP000310597">
    <property type="component" value="Unassembled WGS sequence"/>
</dbReference>
<dbReference type="Gene3D" id="2.150.10.10">
    <property type="entry name" value="Serralysin-like metalloprotease, C-terminal"/>
    <property type="match status" value="3"/>
</dbReference>
<organism evidence="4 5">
    <name type="scientific">Rhodobacter capsulatus</name>
    <name type="common">Rhodopseudomonas capsulata</name>
    <dbReference type="NCBI Taxonomy" id="1061"/>
    <lineage>
        <taxon>Bacteria</taxon>
        <taxon>Pseudomonadati</taxon>
        <taxon>Pseudomonadota</taxon>
        <taxon>Alphaproteobacteria</taxon>
        <taxon>Rhodobacterales</taxon>
        <taxon>Rhodobacter group</taxon>
        <taxon>Rhodobacter</taxon>
    </lineage>
</organism>
<dbReference type="PANTHER" id="PTHR38340">
    <property type="entry name" value="S-LAYER PROTEIN"/>
    <property type="match status" value="1"/>
</dbReference>
<comment type="subcellular location">
    <subcellularLocation>
        <location evidence="1">Secreted</location>
    </subcellularLocation>
</comment>
<keyword evidence="2" id="KW-0964">Secreted</keyword>
<feature type="region of interest" description="Disordered" evidence="3">
    <location>
        <begin position="416"/>
        <end position="436"/>
    </location>
</feature>
<sequence length="632" mass="64563">MPPALVREDTMTLSYRFDSWILTRRFPDPTDWSEQANTLQHSTVTLRVPDGQNTFILSGSGMTDPTQFADSSMSYVLTSLGPVNEALGQGHMVAIRRVHYDDGTFTDVLHISRHVVVDVAGTPVMVGFDEIFVYLGGVALPDFTSATEMAAWAGNYLSWGAPSPALYPAGAAIDWGSFDIDNVIRGTNLADTLTGGALNDEILGLAGNDSLSGGEGNDTLNGAAGRDTLTGGTGDDMLSAGAMDVSNDLLLGGAGADTADYRAVTAASGIVIDLLAGRAVNAAYVGTDRLVGVENAIGGAGADTILGTAGANRIDGGLGADDLRGGTGNDVYVVDRAGDRITEAADGGTETVIATYSGHTLGANLENLVLDGAVMVGSGNALANQVTGNAAANLLAGGLGNDLLRGMAGTDTLQGGEGHDTLEGGTGADRMQGGAGNDSYIVDESGDRIFETVTPSGTTDAGGRDHVSSSVTINLDAYAGARFVENVTLTGTYTINATGNALNNRIIGNEADNVLAGGLGNDVITTGLGSDVIVFNTALGATNVDLITDFYAGYDQIRLDDAIFTTLARGALADSAFVANEGGRAMDAGDRILFDTATARLYYDADGSGAGARVLVAFVTGSVLTADDFVVI</sequence>
<comment type="caution">
    <text evidence="4">The sequence shown here is derived from an EMBL/GenBank/DDBJ whole genome shotgun (WGS) entry which is preliminary data.</text>
</comment>
<dbReference type="GO" id="GO:0005576">
    <property type="term" value="C:extracellular region"/>
    <property type="evidence" value="ECO:0007669"/>
    <property type="project" value="UniProtKB-SubCell"/>
</dbReference>
<evidence type="ECO:0000313" key="5">
    <source>
        <dbReference type="Proteomes" id="UP000310597"/>
    </source>
</evidence>